<organism evidence="9 10">
    <name type="scientific">Digitaria exilis</name>
    <dbReference type="NCBI Taxonomy" id="1010633"/>
    <lineage>
        <taxon>Eukaryota</taxon>
        <taxon>Viridiplantae</taxon>
        <taxon>Streptophyta</taxon>
        <taxon>Embryophyta</taxon>
        <taxon>Tracheophyta</taxon>
        <taxon>Spermatophyta</taxon>
        <taxon>Magnoliopsida</taxon>
        <taxon>Liliopsida</taxon>
        <taxon>Poales</taxon>
        <taxon>Poaceae</taxon>
        <taxon>PACMAD clade</taxon>
        <taxon>Panicoideae</taxon>
        <taxon>Panicodae</taxon>
        <taxon>Paniceae</taxon>
        <taxon>Anthephorinae</taxon>
        <taxon>Digitaria</taxon>
    </lineage>
</organism>
<feature type="domain" description="FAD dependent oxidoreductase" evidence="8">
    <location>
        <begin position="20"/>
        <end position="379"/>
    </location>
</feature>
<gene>
    <name evidence="9" type="ORF">HU200_056720</name>
</gene>
<dbReference type="GO" id="GO:0050660">
    <property type="term" value="F:flavin adenine dinucleotide binding"/>
    <property type="evidence" value="ECO:0007669"/>
    <property type="project" value="InterPro"/>
</dbReference>
<feature type="domain" description="FAD dependent oxidoreductase" evidence="8">
    <location>
        <begin position="501"/>
        <end position="735"/>
    </location>
</feature>
<keyword evidence="4" id="KW-0285">Flavoprotein</keyword>
<reference evidence="9" key="1">
    <citation type="submission" date="2020-07" db="EMBL/GenBank/DDBJ databases">
        <title>Genome sequence and genetic diversity analysis of an under-domesticated orphan crop, white fonio (Digitaria exilis).</title>
        <authorList>
            <person name="Bennetzen J.L."/>
            <person name="Chen S."/>
            <person name="Ma X."/>
            <person name="Wang X."/>
            <person name="Yssel A.E.J."/>
            <person name="Chaluvadi S.R."/>
            <person name="Johnson M."/>
            <person name="Gangashetty P."/>
            <person name="Hamidou F."/>
            <person name="Sanogo M.D."/>
            <person name="Zwaenepoel A."/>
            <person name="Wallace J."/>
            <person name="Van De Peer Y."/>
            <person name="Van Deynze A."/>
        </authorList>
    </citation>
    <scope>NUCLEOTIDE SEQUENCE</scope>
    <source>
        <tissue evidence="9">Leaves</tissue>
    </source>
</reference>
<feature type="domain" description="FAD dependent oxidoreductase" evidence="8">
    <location>
        <begin position="424"/>
        <end position="498"/>
    </location>
</feature>
<evidence type="ECO:0000256" key="7">
    <source>
        <dbReference type="ARBA" id="ARBA00052742"/>
    </source>
</evidence>
<evidence type="ECO:0000313" key="10">
    <source>
        <dbReference type="Proteomes" id="UP000636709"/>
    </source>
</evidence>
<dbReference type="AlphaFoldDB" id="A0A835ACA5"/>
<keyword evidence="6" id="KW-0560">Oxidoreductase</keyword>
<comment type="caution">
    <text evidence="9">The sequence shown here is derived from an EMBL/GenBank/DDBJ whole genome shotgun (WGS) entry which is preliminary data.</text>
</comment>
<keyword evidence="10" id="KW-1185">Reference proteome</keyword>
<accession>A0A835ACA5</accession>
<dbReference type="PANTHER" id="PTHR10961">
    <property type="entry name" value="PEROXISOMAL SARCOSINE OXIDASE"/>
    <property type="match status" value="1"/>
</dbReference>
<sequence length="773" mass="81670">MAAPTESVEAATAGRRFDYDVIVVGAGIMGSCAAHAAASRGARVLLLDRFDLLHHLGSSHGESRTIRDAYPKPFYPPMVRLARRLWADAEAESGYRVLTPAPQLSIGPRTSPSLLASIKSSGAEEVDLAQRWGGAFRVPDGDGWVAAVSEHGGGVLNATKAVAMFQALAARHGAVLRDNSEVLSVEKGPEGGVAVATSTAGELFHAAKCVLTVGAWTSKLLRSVAGVELPIQPLHTMVLYWRAKPGRERDLAADSGFPTFSSYGDPHVYGTPSLELPGLIKINYDGGPRCDPDGRDWASGGGDVAGRVARWIEEFMPDHVETAGGPVVRQPCMYSMTPDKDFVIDFLGGEFGEDVVVGAGFSGHGFKMGPAVGRILAELAIDGNASTAAEAGVELGHFRISSTLFLAMAVPAAPVTAGHRFDYDVIVVGAGIMGSCAAHAAASRGARTLLLERFDLLHGLGSSHGESRTIRDAYAGARYPPMVRLARRLWADAEAEVGSTAVSEHGGGVLNAAEAVKMFQALAVEKGAVVRDKTEVVDIRKGPEGEGGVVVATSAGEVFTGAKCVVTVGAWTRKLIKSVAGVDLPIQPLHTMVLYWRIKPGHESELTADAGFPTFASYCDPQFVYSTPSLERPGMIKINYHGGPPCDPDDRDFVSGGGDVVERVARWIDEFMPGHVETAGGPVERLPCMYSMTPDEDFMIDFLGGEFGEDVVIGAGFSGHGFKMGPAVGSILAEMAMDGEARTAVEAGVELGHFKINRFDGNNMAKDKDDKGL</sequence>
<evidence type="ECO:0000256" key="1">
    <source>
        <dbReference type="ARBA" id="ARBA00001974"/>
    </source>
</evidence>
<comment type="similarity">
    <text evidence="2">Belongs to the MSOX/MTOX family.</text>
</comment>
<proteinExistence type="inferred from homology"/>
<evidence type="ECO:0000256" key="4">
    <source>
        <dbReference type="ARBA" id="ARBA00022630"/>
    </source>
</evidence>
<dbReference type="SUPFAM" id="SSF51905">
    <property type="entry name" value="FAD/NAD(P)-binding domain"/>
    <property type="match status" value="2"/>
</dbReference>
<dbReference type="SUPFAM" id="SSF54373">
    <property type="entry name" value="FAD-linked reductases, C-terminal domain"/>
    <property type="match status" value="2"/>
</dbReference>
<dbReference type="Gene3D" id="3.50.50.60">
    <property type="entry name" value="FAD/NAD(P)-binding domain"/>
    <property type="match status" value="3"/>
</dbReference>
<dbReference type="InterPro" id="IPR036188">
    <property type="entry name" value="FAD/NAD-bd_sf"/>
</dbReference>
<dbReference type="OrthoDB" id="424974at2759"/>
<dbReference type="Proteomes" id="UP000636709">
    <property type="component" value="Unassembled WGS sequence"/>
</dbReference>
<evidence type="ECO:0000256" key="3">
    <source>
        <dbReference type="ARBA" id="ARBA00012769"/>
    </source>
</evidence>
<dbReference type="EC" id="1.5.3.1" evidence="3"/>
<keyword evidence="5" id="KW-0274">FAD</keyword>
<dbReference type="GO" id="GO:0008115">
    <property type="term" value="F:sarcosine oxidase activity"/>
    <property type="evidence" value="ECO:0007669"/>
    <property type="project" value="UniProtKB-EC"/>
</dbReference>
<name>A0A835ACA5_9POAL</name>
<dbReference type="InterPro" id="IPR006076">
    <property type="entry name" value="FAD-dep_OxRdtase"/>
</dbReference>
<dbReference type="InterPro" id="IPR045170">
    <property type="entry name" value="MTOX"/>
</dbReference>
<evidence type="ECO:0000256" key="6">
    <source>
        <dbReference type="ARBA" id="ARBA00023002"/>
    </source>
</evidence>
<evidence type="ECO:0000313" key="9">
    <source>
        <dbReference type="EMBL" id="KAF8661767.1"/>
    </source>
</evidence>
<evidence type="ECO:0000256" key="2">
    <source>
        <dbReference type="ARBA" id="ARBA00010989"/>
    </source>
</evidence>
<evidence type="ECO:0000256" key="5">
    <source>
        <dbReference type="ARBA" id="ARBA00022827"/>
    </source>
</evidence>
<dbReference type="Gene3D" id="3.30.9.10">
    <property type="entry name" value="D-Amino Acid Oxidase, subunit A, domain 2"/>
    <property type="match status" value="1"/>
</dbReference>
<dbReference type="FunFam" id="3.50.50.60:FF:000189">
    <property type="entry name" value="Monomeric sarcosine oxidase"/>
    <property type="match status" value="1"/>
</dbReference>
<dbReference type="EMBL" id="JACEFO010002392">
    <property type="protein sequence ID" value="KAF8661767.1"/>
    <property type="molecule type" value="Genomic_DNA"/>
</dbReference>
<evidence type="ECO:0000259" key="8">
    <source>
        <dbReference type="Pfam" id="PF01266"/>
    </source>
</evidence>
<dbReference type="PANTHER" id="PTHR10961:SF22">
    <property type="entry name" value="OS01G0316100 PROTEIN"/>
    <property type="match status" value="1"/>
</dbReference>
<dbReference type="Pfam" id="PF01266">
    <property type="entry name" value="DAO"/>
    <property type="match status" value="3"/>
</dbReference>
<comment type="catalytic activity">
    <reaction evidence="7">
        <text>sarcosine + O2 + H2O = formaldehyde + glycine + H2O2</text>
        <dbReference type="Rhea" id="RHEA:13313"/>
        <dbReference type="ChEBI" id="CHEBI:15377"/>
        <dbReference type="ChEBI" id="CHEBI:15379"/>
        <dbReference type="ChEBI" id="CHEBI:16240"/>
        <dbReference type="ChEBI" id="CHEBI:16842"/>
        <dbReference type="ChEBI" id="CHEBI:57305"/>
        <dbReference type="ChEBI" id="CHEBI:57433"/>
        <dbReference type="EC" id="1.5.3.1"/>
    </reaction>
</comment>
<protein>
    <recommendedName>
        <fullName evidence="3">sarcosine oxidasee (formaldehyde-forming)</fullName>
        <ecNumber evidence="3">1.5.3.1</ecNumber>
    </recommendedName>
</protein>
<comment type="cofactor">
    <cofactor evidence="1">
        <name>FAD</name>
        <dbReference type="ChEBI" id="CHEBI:57692"/>
    </cofactor>
</comment>